<dbReference type="EMBL" id="CP051177">
    <property type="protein sequence ID" value="QKX51284.1"/>
    <property type="molecule type" value="Genomic_DNA"/>
</dbReference>
<dbReference type="Pfam" id="PF00149">
    <property type="entry name" value="Metallophos"/>
    <property type="match status" value="1"/>
</dbReference>
<dbReference type="RefSeq" id="WP_036805915.1">
    <property type="nucleotide sequence ID" value="NZ_CP051177.1"/>
</dbReference>
<dbReference type="PANTHER" id="PTHR42850:SF4">
    <property type="entry name" value="ZINC-DEPENDENT ENDOPOLYPHOSPHATASE"/>
    <property type="match status" value="1"/>
</dbReference>
<dbReference type="InterPro" id="IPR004843">
    <property type="entry name" value="Calcineurin-like_PHP"/>
</dbReference>
<gene>
    <name evidence="2" type="ORF">HF394_12160</name>
</gene>
<organism evidence="2 3">
    <name type="scientific">Planococcus glaciei</name>
    <dbReference type="NCBI Taxonomy" id="459472"/>
    <lineage>
        <taxon>Bacteria</taxon>
        <taxon>Bacillati</taxon>
        <taxon>Bacillota</taxon>
        <taxon>Bacilli</taxon>
        <taxon>Bacillales</taxon>
        <taxon>Caryophanaceae</taxon>
        <taxon>Planococcus</taxon>
    </lineage>
</organism>
<dbReference type="Gene3D" id="3.60.21.10">
    <property type="match status" value="1"/>
</dbReference>
<sequence>MNYFVVGDVHGCYHTFSQLIAREWDKENEVLVQVGDLIDRGNHAPEVVALARQMNAEWPEQAIFLKGNHELEMEEHVFHGPNPNWLRQGGAETLAQYEQADRDFESDMEWLRSRPLFFETDGLFVSHAGIALRAENPLVERDVYGILWNRSPLKNIGKLQIIGHTPRKEPLYEEQSHAWNIDTGAVYNGYLTGVKVKPNGDIIGFVNEKTDPRDI</sequence>
<feature type="domain" description="Calcineurin-like phosphoesterase" evidence="1">
    <location>
        <begin position="2"/>
        <end position="168"/>
    </location>
</feature>
<accession>A0A7H8QB65</accession>
<name>A0A7H8QB65_9BACL</name>
<evidence type="ECO:0000259" key="1">
    <source>
        <dbReference type="Pfam" id="PF00149"/>
    </source>
</evidence>
<protein>
    <submittedName>
        <fullName evidence="2">Serine/threonine protein phosphatase</fullName>
    </submittedName>
</protein>
<dbReference type="SUPFAM" id="SSF56300">
    <property type="entry name" value="Metallo-dependent phosphatases"/>
    <property type="match status" value="1"/>
</dbReference>
<keyword evidence="3" id="KW-1185">Reference proteome</keyword>
<dbReference type="InterPro" id="IPR050126">
    <property type="entry name" value="Ap4A_hydrolase"/>
</dbReference>
<dbReference type="GO" id="GO:0005737">
    <property type="term" value="C:cytoplasm"/>
    <property type="evidence" value="ECO:0007669"/>
    <property type="project" value="TreeGrafter"/>
</dbReference>
<dbReference type="Proteomes" id="UP000509222">
    <property type="component" value="Chromosome"/>
</dbReference>
<evidence type="ECO:0000313" key="2">
    <source>
        <dbReference type="EMBL" id="QKX51284.1"/>
    </source>
</evidence>
<dbReference type="InterPro" id="IPR029052">
    <property type="entry name" value="Metallo-depent_PP-like"/>
</dbReference>
<reference evidence="3" key="1">
    <citation type="submission" date="2020-06" db="EMBL/GenBank/DDBJ databases">
        <title>Isolation of Planomicrobium glaciei.</title>
        <authorList>
            <person name="Malisova L."/>
            <person name="Safrankova R."/>
            <person name="Jakubu V."/>
            <person name="Spanelova P."/>
        </authorList>
    </citation>
    <scope>NUCLEOTIDE SEQUENCE [LARGE SCALE GENOMIC DNA]</scope>
    <source>
        <strain evidence="3">NRL-ATB46093</strain>
    </source>
</reference>
<dbReference type="CDD" id="cd00144">
    <property type="entry name" value="MPP_PPP_family"/>
    <property type="match status" value="1"/>
</dbReference>
<dbReference type="AlphaFoldDB" id="A0A7H8QB65"/>
<evidence type="ECO:0000313" key="3">
    <source>
        <dbReference type="Proteomes" id="UP000509222"/>
    </source>
</evidence>
<dbReference type="GO" id="GO:0016791">
    <property type="term" value="F:phosphatase activity"/>
    <property type="evidence" value="ECO:0007669"/>
    <property type="project" value="TreeGrafter"/>
</dbReference>
<proteinExistence type="predicted"/>
<dbReference type="PANTHER" id="PTHR42850">
    <property type="entry name" value="METALLOPHOSPHOESTERASE"/>
    <property type="match status" value="1"/>
</dbReference>